<dbReference type="Gramene" id="Psat02G0114600-T1">
    <property type="protein sequence ID" value="KAI5434174.1"/>
    <property type="gene ID" value="KIW84_021146"/>
</dbReference>
<evidence type="ECO:0000259" key="1">
    <source>
        <dbReference type="Pfam" id="PF10551"/>
    </source>
</evidence>
<dbReference type="PANTHER" id="PTHR31569:SF4">
    <property type="entry name" value="SWIM-TYPE DOMAIN-CONTAINING PROTEIN"/>
    <property type="match status" value="1"/>
</dbReference>
<dbReference type="InterPro" id="IPR018289">
    <property type="entry name" value="MULE_transposase_dom"/>
</dbReference>
<evidence type="ECO:0000313" key="2">
    <source>
        <dbReference type="EMBL" id="KAI5434174.1"/>
    </source>
</evidence>
<sequence>MTTDEKQHVADLAKRHVAPRNILLSLQDKFPENVTRITQVYKHKSVIEKEIRGPRSEIQHLFKLIEDAGYVYWSRKQDDSEVVREIFWAHPDSVKLLNIFPIVLVMDSTYKTNKYRQPLFEIVGMTSTELTFVVGFAYMESEQTENFCWVLEKLKELFVKKDMSPQVILTDRDLALMKAIEVVFPNSINLLCRFHINKNVGAKCKQHVVNDLQKTIDTLWMEVVWASDEVEYGQRLHQLEQACVDYSGFINYVKDTWLTPHRHRFVGAWINRVLHLAMNNNLRLQLGNIRASFQKSFYEVEHAHVSPFYGYLRGSVSRAALRRIAEELLRVDYVGTNRQICGCTLRTSYGLPCACELGRYRVGGIPIPIDVVHVHWRKLTMEVELEIGEDDGSEVDMTAAMDELWRQFRSLDVIGKRALRSRVCELAYPTMTTLCPPPEKIKTKGGVKKKGKKPTDYDVYRDPSYHESYIEDVVNVESDGNCGFRVIASLHGYGEDGWSMVRRELGLELIDKDRSTLYDKLFSNRLSAVRESLMIESFGSQPPEKWMSLPDMGYLIANRYNVVLVCLGNPCITFFPMTSSHSPNVSIYCIGFVNHNHWVHVNMKEGFPLPPVTLDWKKFRSHIATTWMLGFAGRMQHWQLLTPVLA</sequence>
<feature type="domain" description="MULE transposase" evidence="1">
    <location>
        <begin position="103"/>
        <end position="199"/>
    </location>
</feature>
<dbReference type="PANTHER" id="PTHR31569">
    <property type="entry name" value="SWIM-TYPE DOMAIN-CONTAINING PROTEIN"/>
    <property type="match status" value="1"/>
</dbReference>
<protein>
    <recommendedName>
        <fullName evidence="1">MULE transposase domain-containing protein</fullName>
    </recommendedName>
</protein>
<accession>A0A9D4Y7K9</accession>
<comment type="caution">
    <text evidence="2">The sequence shown here is derived from an EMBL/GenBank/DDBJ whole genome shotgun (WGS) entry which is preliminary data.</text>
</comment>
<evidence type="ECO:0000313" key="3">
    <source>
        <dbReference type="Proteomes" id="UP001058974"/>
    </source>
</evidence>
<keyword evidence="3" id="KW-1185">Reference proteome</keyword>
<dbReference type="EMBL" id="JAMSHJ010000002">
    <property type="protein sequence ID" value="KAI5434174.1"/>
    <property type="molecule type" value="Genomic_DNA"/>
</dbReference>
<dbReference type="Proteomes" id="UP001058974">
    <property type="component" value="Chromosome 2"/>
</dbReference>
<name>A0A9D4Y7K9_PEA</name>
<organism evidence="2 3">
    <name type="scientific">Pisum sativum</name>
    <name type="common">Garden pea</name>
    <name type="synonym">Lathyrus oleraceus</name>
    <dbReference type="NCBI Taxonomy" id="3888"/>
    <lineage>
        <taxon>Eukaryota</taxon>
        <taxon>Viridiplantae</taxon>
        <taxon>Streptophyta</taxon>
        <taxon>Embryophyta</taxon>
        <taxon>Tracheophyta</taxon>
        <taxon>Spermatophyta</taxon>
        <taxon>Magnoliopsida</taxon>
        <taxon>eudicotyledons</taxon>
        <taxon>Gunneridae</taxon>
        <taxon>Pentapetalae</taxon>
        <taxon>rosids</taxon>
        <taxon>fabids</taxon>
        <taxon>Fabales</taxon>
        <taxon>Fabaceae</taxon>
        <taxon>Papilionoideae</taxon>
        <taxon>50 kb inversion clade</taxon>
        <taxon>NPAAA clade</taxon>
        <taxon>Hologalegina</taxon>
        <taxon>IRL clade</taxon>
        <taxon>Fabeae</taxon>
        <taxon>Lathyrus</taxon>
    </lineage>
</organism>
<reference evidence="2 3" key="1">
    <citation type="journal article" date="2022" name="Nat. Genet.">
        <title>Improved pea reference genome and pan-genome highlight genomic features and evolutionary characteristics.</title>
        <authorList>
            <person name="Yang T."/>
            <person name="Liu R."/>
            <person name="Luo Y."/>
            <person name="Hu S."/>
            <person name="Wang D."/>
            <person name="Wang C."/>
            <person name="Pandey M.K."/>
            <person name="Ge S."/>
            <person name="Xu Q."/>
            <person name="Li N."/>
            <person name="Li G."/>
            <person name="Huang Y."/>
            <person name="Saxena R.K."/>
            <person name="Ji Y."/>
            <person name="Li M."/>
            <person name="Yan X."/>
            <person name="He Y."/>
            <person name="Liu Y."/>
            <person name="Wang X."/>
            <person name="Xiang C."/>
            <person name="Varshney R.K."/>
            <person name="Ding H."/>
            <person name="Gao S."/>
            <person name="Zong X."/>
        </authorList>
    </citation>
    <scope>NUCLEOTIDE SEQUENCE [LARGE SCALE GENOMIC DNA]</scope>
    <source>
        <strain evidence="2 3">cv. Zhongwan 6</strain>
    </source>
</reference>
<proteinExistence type="predicted"/>
<dbReference type="Pfam" id="PF10551">
    <property type="entry name" value="MULE"/>
    <property type="match status" value="1"/>
</dbReference>
<dbReference type="AlphaFoldDB" id="A0A9D4Y7K9"/>
<dbReference type="InterPro" id="IPR052579">
    <property type="entry name" value="Zinc_finger_SWIM"/>
</dbReference>
<dbReference type="CDD" id="cd22744">
    <property type="entry name" value="OTU"/>
    <property type="match status" value="1"/>
</dbReference>
<gene>
    <name evidence="2" type="ORF">KIW84_021146</name>
</gene>